<keyword evidence="2" id="KW-1277">Toxin-antitoxin system</keyword>
<dbReference type="GO" id="GO:0006401">
    <property type="term" value="P:RNA catabolic process"/>
    <property type="evidence" value="ECO:0007669"/>
    <property type="project" value="InterPro"/>
</dbReference>
<keyword evidence="5" id="KW-0378">Hydrolase</keyword>
<dbReference type="Proteomes" id="UP000306402">
    <property type="component" value="Unassembled WGS sequence"/>
</dbReference>
<dbReference type="RefSeq" id="WP_138366062.1">
    <property type="nucleotide sequence ID" value="NZ_VCEJ01000004.1"/>
</dbReference>
<dbReference type="OrthoDB" id="9801102at2"/>
<keyword evidence="8" id="KW-1185">Reference proteome</keyword>
<dbReference type="Pfam" id="PF06769">
    <property type="entry name" value="YoeB_toxin"/>
    <property type="match status" value="1"/>
</dbReference>
<protein>
    <recommendedName>
        <fullName evidence="6">Putative mRNA interferase YoeB</fullName>
    </recommendedName>
</protein>
<organism evidence="7 8">
    <name type="scientific">Dyadobacter luticola</name>
    <dbReference type="NCBI Taxonomy" id="1979387"/>
    <lineage>
        <taxon>Bacteria</taxon>
        <taxon>Pseudomonadati</taxon>
        <taxon>Bacteroidota</taxon>
        <taxon>Cytophagia</taxon>
        <taxon>Cytophagales</taxon>
        <taxon>Spirosomataceae</taxon>
        <taxon>Dyadobacter</taxon>
    </lineage>
</organism>
<dbReference type="PANTHER" id="PTHR38039:SF1">
    <property type="entry name" value="TOXIN YOEB"/>
    <property type="match status" value="1"/>
</dbReference>
<gene>
    <name evidence="7" type="ORF">FEN17_14490</name>
</gene>
<keyword evidence="3" id="KW-0540">Nuclease</keyword>
<evidence type="ECO:0000256" key="5">
    <source>
        <dbReference type="ARBA" id="ARBA00022801"/>
    </source>
</evidence>
<dbReference type="PANTHER" id="PTHR38039">
    <property type="entry name" value="TOXIN YOEB"/>
    <property type="match status" value="1"/>
</dbReference>
<evidence type="ECO:0000256" key="2">
    <source>
        <dbReference type="ARBA" id="ARBA00022649"/>
    </source>
</evidence>
<dbReference type="NCBIfam" id="TIGR02116">
    <property type="entry name" value="toxin_Txe_YoeB"/>
    <property type="match status" value="1"/>
</dbReference>
<evidence type="ECO:0000313" key="8">
    <source>
        <dbReference type="Proteomes" id="UP000306402"/>
    </source>
</evidence>
<proteinExistence type="inferred from homology"/>
<dbReference type="GO" id="GO:0016787">
    <property type="term" value="F:hydrolase activity"/>
    <property type="evidence" value="ECO:0007669"/>
    <property type="project" value="UniProtKB-KW"/>
</dbReference>
<dbReference type="AlphaFoldDB" id="A0A5R9KX21"/>
<sequence>MEIEFTDKAESQLLYWKQTGNQAILKKIRNLLEFVLSTPYTGIGKPEPLKHHLSGYWSRRITDEHRLVYAVKSDKIIVVQCRFHYEK</sequence>
<dbReference type="InterPro" id="IPR009614">
    <property type="entry name" value="YoeB_toxin"/>
</dbReference>
<dbReference type="Gene3D" id="3.30.2310.20">
    <property type="entry name" value="RelE-like"/>
    <property type="match status" value="1"/>
</dbReference>
<evidence type="ECO:0000256" key="4">
    <source>
        <dbReference type="ARBA" id="ARBA00022759"/>
    </source>
</evidence>
<evidence type="ECO:0000256" key="3">
    <source>
        <dbReference type="ARBA" id="ARBA00022722"/>
    </source>
</evidence>
<dbReference type="InterPro" id="IPR035093">
    <property type="entry name" value="RelE/ParE_toxin_dom_sf"/>
</dbReference>
<name>A0A5R9KX21_9BACT</name>
<evidence type="ECO:0000256" key="6">
    <source>
        <dbReference type="ARBA" id="ARBA00030388"/>
    </source>
</evidence>
<dbReference type="GO" id="GO:0004519">
    <property type="term" value="F:endonuclease activity"/>
    <property type="evidence" value="ECO:0007669"/>
    <property type="project" value="UniProtKB-KW"/>
</dbReference>
<comment type="similarity">
    <text evidence="1">Belongs to the YoeB family.</text>
</comment>
<evidence type="ECO:0000256" key="1">
    <source>
        <dbReference type="ARBA" id="ARBA00008172"/>
    </source>
</evidence>
<accession>A0A5R9KX21</accession>
<comment type="caution">
    <text evidence="7">The sequence shown here is derived from an EMBL/GenBank/DDBJ whole genome shotgun (WGS) entry which is preliminary data.</text>
</comment>
<dbReference type="EMBL" id="VCEJ01000004">
    <property type="protein sequence ID" value="TLV00688.1"/>
    <property type="molecule type" value="Genomic_DNA"/>
</dbReference>
<keyword evidence="4" id="KW-0255">Endonuclease</keyword>
<evidence type="ECO:0000313" key="7">
    <source>
        <dbReference type="EMBL" id="TLV00688.1"/>
    </source>
</evidence>
<reference evidence="7 8" key="1">
    <citation type="submission" date="2019-05" db="EMBL/GenBank/DDBJ databases">
        <authorList>
            <person name="Qu J.-H."/>
        </authorList>
    </citation>
    <scope>NUCLEOTIDE SEQUENCE [LARGE SCALE GENOMIC DNA]</scope>
    <source>
        <strain evidence="7 8">T17</strain>
    </source>
</reference>
<dbReference type="SUPFAM" id="SSF143011">
    <property type="entry name" value="RelE-like"/>
    <property type="match status" value="1"/>
</dbReference>